<dbReference type="InterPro" id="IPR052205">
    <property type="entry name" value="FliO/MopB"/>
</dbReference>
<gene>
    <name evidence="9" type="primary">fliO</name>
    <name evidence="9" type="ORF">FPQ13_02590</name>
</gene>
<comment type="subcellular location">
    <subcellularLocation>
        <location evidence="7">Cell membrane</location>
    </subcellularLocation>
    <subcellularLocation>
        <location evidence="7">Bacterial flagellum basal body</location>
    </subcellularLocation>
</comment>
<evidence type="ECO:0000256" key="7">
    <source>
        <dbReference type="RuleBase" id="RU362064"/>
    </source>
</evidence>
<reference evidence="9 10" key="1">
    <citation type="submission" date="2019-07" db="EMBL/GenBank/DDBJ databases">
        <title>Allobacillus sp. nov. SKP isolated from shrimp paste of Euphausiacea.</title>
        <authorList>
            <person name="Kanchanasin P."/>
            <person name="Tanasupawat S."/>
            <person name="Shi W."/>
            <person name="Wu L."/>
            <person name="Ma J."/>
        </authorList>
    </citation>
    <scope>NUCLEOTIDE SEQUENCE [LARGE SCALE GENOMIC DNA]</scope>
    <source>
        <strain evidence="9 10">SKP4-8</strain>
    </source>
</reference>
<dbReference type="PANTHER" id="PTHR38766">
    <property type="entry name" value="FLAGELLAR PROTEIN FLIO"/>
    <property type="match status" value="1"/>
</dbReference>
<sequence>MNIGNVLKEIYENILRLGSIKMKQKIAIGVLLFFLFIPIGSVSAAPSGEGNVSDLFDEEKTNQQEEPVQENSNDNEDSTGEQVAASDRSLFLDFLKMIVALVVVLGLIYFLLKFLQKRTRIYQQTRSLENLGGLSLGSNKSVQIVRVGNDYYLIGVGDNIQLLDKIDSPDTIGSLESSGTTSNQAIPFQDLLKKFTQKDQNPYQNSDTDIRSEFQTELSQMEKSRSELLKGSEKKGDQRHD</sequence>
<keyword evidence="2 7" id="KW-0812">Transmembrane</keyword>
<dbReference type="Pfam" id="PF04347">
    <property type="entry name" value="FliO"/>
    <property type="match status" value="1"/>
</dbReference>
<keyword evidence="5 7" id="KW-0975">Bacterial flagellum</keyword>
<keyword evidence="10" id="KW-1185">Reference proteome</keyword>
<feature type="compositionally biased region" description="Polar residues" evidence="8">
    <location>
        <begin position="198"/>
        <end position="207"/>
    </location>
</feature>
<dbReference type="InterPro" id="IPR022781">
    <property type="entry name" value="Flagellar_biosynth_FliO"/>
</dbReference>
<dbReference type="PANTHER" id="PTHR38766:SF1">
    <property type="entry name" value="FLAGELLAR PROTEIN FLIO"/>
    <property type="match status" value="1"/>
</dbReference>
<keyword evidence="1 7" id="KW-1003">Cell membrane</keyword>
<evidence type="ECO:0000256" key="8">
    <source>
        <dbReference type="SAM" id="MobiDB-lite"/>
    </source>
</evidence>
<evidence type="ECO:0000256" key="4">
    <source>
        <dbReference type="ARBA" id="ARBA00023136"/>
    </source>
</evidence>
<dbReference type="GO" id="GO:0005886">
    <property type="term" value="C:plasma membrane"/>
    <property type="evidence" value="ECO:0007669"/>
    <property type="project" value="UniProtKB-SubCell"/>
</dbReference>
<dbReference type="Proteomes" id="UP000316425">
    <property type="component" value="Unassembled WGS sequence"/>
</dbReference>
<keyword evidence="4 7" id="KW-0472">Membrane</keyword>
<comment type="similarity">
    <text evidence="6 7">Belongs to the FliO/MopB family.</text>
</comment>
<keyword evidence="9" id="KW-0282">Flagellum</keyword>
<dbReference type="GO" id="GO:0009425">
    <property type="term" value="C:bacterial-type flagellum basal body"/>
    <property type="evidence" value="ECO:0007669"/>
    <property type="project" value="UniProtKB-SubCell"/>
</dbReference>
<keyword evidence="3 7" id="KW-1133">Transmembrane helix</keyword>
<dbReference type="AlphaFoldDB" id="A0A556PRZ5"/>
<evidence type="ECO:0000313" key="9">
    <source>
        <dbReference type="EMBL" id="TSJ67161.1"/>
    </source>
</evidence>
<dbReference type="EMBL" id="VMHE01000002">
    <property type="protein sequence ID" value="TSJ67161.1"/>
    <property type="molecule type" value="Genomic_DNA"/>
</dbReference>
<feature type="region of interest" description="Disordered" evidence="8">
    <location>
        <begin position="59"/>
        <end position="80"/>
    </location>
</feature>
<evidence type="ECO:0000256" key="1">
    <source>
        <dbReference type="ARBA" id="ARBA00022475"/>
    </source>
</evidence>
<dbReference type="OrthoDB" id="2376965at2"/>
<name>A0A556PRZ5_9BACI</name>
<protein>
    <recommendedName>
        <fullName evidence="7">Flagellar protein</fullName>
    </recommendedName>
</protein>
<evidence type="ECO:0000256" key="2">
    <source>
        <dbReference type="ARBA" id="ARBA00022692"/>
    </source>
</evidence>
<evidence type="ECO:0000256" key="3">
    <source>
        <dbReference type="ARBA" id="ARBA00022989"/>
    </source>
</evidence>
<dbReference type="NCBIfam" id="TIGR03500">
    <property type="entry name" value="FliO_TIGR"/>
    <property type="match status" value="1"/>
</dbReference>
<evidence type="ECO:0000313" key="10">
    <source>
        <dbReference type="Proteomes" id="UP000316425"/>
    </source>
</evidence>
<dbReference type="GO" id="GO:0044781">
    <property type="term" value="P:bacterial-type flagellum organization"/>
    <property type="evidence" value="ECO:0007669"/>
    <property type="project" value="UniProtKB-UniRule"/>
</dbReference>
<feature type="transmembrane region" description="Helical" evidence="7">
    <location>
        <begin position="94"/>
        <end position="112"/>
    </location>
</feature>
<feature type="compositionally biased region" description="Basic and acidic residues" evidence="8">
    <location>
        <begin position="208"/>
        <end position="241"/>
    </location>
</feature>
<feature type="region of interest" description="Disordered" evidence="8">
    <location>
        <begin position="198"/>
        <end position="241"/>
    </location>
</feature>
<evidence type="ECO:0000256" key="6">
    <source>
        <dbReference type="ARBA" id="ARBA00037937"/>
    </source>
</evidence>
<comment type="caution">
    <text evidence="9">The sequence shown here is derived from an EMBL/GenBank/DDBJ whole genome shotgun (WGS) entry which is preliminary data.</text>
</comment>
<evidence type="ECO:0000256" key="5">
    <source>
        <dbReference type="ARBA" id="ARBA00023143"/>
    </source>
</evidence>
<accession>A0A556PRZ5</accession>
<proteinExistence type="inferred from homology"/>
<keyword evidence="9" id="KW-0966">Cell projection</keyword>
<keyword evidence="9" id="KW-0969">Cilium</keyword>
<organism evidence="9 10">
    <name type="scientific">Allobacillus salarius</name>
    <dbReference type="NCBI Taxonomy" id="1955272"/>
    <lineage>
        <taxon>Bacteria</taxon>
        <taxon>Bacillati</taxon>
        <taxon>Bacillota</taxon>
        <taxon>Bacilli</taxon>
        <taxon>Bacillales</taxon>
        <taxon>Bacillaceae</taxon>
        <taxon>Allobacillus</taxon>
    </lineage>
</organism>